<name>A0ABY5ZIA9_9ACTN</name>
<evidence type="ECO:0000256" key="1">
    <source>
        <dbReference type="ARBA" id="ARBA00006817"/>
    </source>
</evidence>
<dbReference type="Pfam" id="PF08327">
    <property type="entry name" value="AHSA1"/>
    <property type="match status" value="1"/>
</dbReference>
<dbReference type="Gene3D" id="3.30.530.20">
    <property type="match status" value="1"/>
</dbReference>
<gene>
    <name evidence="3" type="ORF">Drose_18340</name>
</gene>
<protein>
    <submittedName>
        <fullName evidence="3">SRPBCC family protein</fullName>
    </submittedName>
</protein>
<organism evidence="3 4">
    <name type="scientific">Dactylosporangium roseum</name>
    <dbReference type="NCBI Taxonomy" id="47989"/>
    <lineage>
        <taxon>Bacteria</taxon>
        <taxon>Bacillati</taxon>
        <taxon>Actinomycetota</taxon>
        <taxon>Actinomycetes</taxon>
        <taxon>Micromonosporales</taxon>
        <taxon>Micromonosporaceae</taxon>
        <taxon>Dactylosporangium</taxon>
    </lineage>
</organism>
<dbReference type="EMBL" id="CP073721">
    <property type="protein sequence ID" value="UWZ39989.1"/>
    <property type="molecule type" value="Genomic_DNA"/>
</dbReference>
<dbReference type="InterPro" id="IPR023393">
    <property type="entry name" value="START-like_dom_sf"/>
</dbReference>
<evidence type="ECO:0000259" key="2">
    <source>
        <dbReference type="Pfam" id="PF08327"/>
    </source>
</evidence>
<comment type="similarity">
    <text evidence="1">Belongs to the AHA1 family.</text>
</comment>
<evidence type="ECO:0000313" key="4">
    <source>
        <dbReference type="Proteomes" id="UP001058271"/>
    </source>
</evidence>
<dbReference type="SUPFAM" id="SSF55961">
    <property type="entry name" value="Bet v1-like"/>
    <property type="match status" value="1"/>
</dbReference>
<dbReference type="RefSeq" id="WP_260729426.1">
    <property type="nucleotide sequence ID" value="NZ_BAAABS010000090.1"/>
</dbReference>
<dbReference type="Proteomes" id="UP001058271">
    <property type="component" value="Chromosome"/>
</dbReference>
<proteinExistence type="inferred from homology"/>
<sequence>MIDIINEIGAIHRDVVRRPAEGGEVVSVVISRTYDADVEDVWNALTDPDRIKRWFMPISGDLRAGGAFQLEGNAGGDVLECERPRRFKVTFGAPDSLVEVRLSGAASSRTELVLEHTVPIETARSGAGALFVGPGWDGGIMALGLFLRDEVIGDPVAAANSPEVVEFNRHSVQAWVAAIEASGTATADEIAAGIAMALGQYVPDQQS</sequence>
<reference evidence="3" key="1">
    <citation type="submission" date="2021-04" db="EMBL/GenBank/DDBJ databases">
        <title>Biosynthetic gene clusters of Dactylosporangioum roseum.</title>
        <authorList>
            <person name="Hartkoorn R.C."/>
            <person name="Beaudoing E."/>
            <person name="Hot D."/>
            <person name="Moureu S."/>
        </authorList>
    </citation>
    <scope>NUCLEOTIDE SEQUENCE</scope>
    <source>
        <strain evidence="3">NRRL B-16295</strain>
    </source>
</reference>
<feature type="domain" description="Activator of Hsp90 ATPase homologue 1/2-like C-terminal" evidence="2">
    <location>
        <begin position="35"/>
        <end position="122"/>
    </location>
</feature>
<dbReference type="InterPro" id="IPR013538">
    <property type="entry name" value="ASHA1/2-like_C"/>
</dbReference>
<accession>A0ABY5ZIA9</accession>
<keyword evidence="4" id="KW-1185">Reference proteome</keyword>
<dbReference type="CDD" id="cd08899">
    <property type="entry name" value="SRPBCC_CalC_Aha1-like_6"/>
    <property type="match status" value="1"/>
</dbReference>
<evidence type="ECO:0000313" key="3">
    <source>
        <dbReference type="EMBL" id="UWZ39989.1"/>
    </source>
</evidence>